<evidence type="ECO:0000313" key="18">
    <source>
        <dbReference type="EMBL" id="KKS39172.1"/>
    </source>
</evidence>
<evidence type="ECO:0000256" key="1">
    <source>
        <dbReference type="ARBA" id="ARBA00001922"/>
    </source>
</evidence>
<evidence type="ECO:0000256" key="6">
    <source>
        <dbReference type="ARBA" id="ARBA00022634"/>
    </source>
</evidence>
<evidence type="ECO:0000256" key="13">
    <source>
        <dbReference type="ARBA" id="ARBA00047754"/>
    </source>
</evidence>
<dbReference type="UniPathway" id="UPA00326"/>
<reference evidence="18 19" key="1">
    <citation type="journal article" date="2015" name="Nature">
        <title>rRNA introns, odd ribosomes, and small enigmatic genomes across a large radiation of phyla.</title>
        <authorList>
            <person name="Brown C.T."/>
            <person name="Hug L.A."/>
            <person name="Thomas B.C."/>
            <person name="Sharon I."/>
            <person name="Castelle C.J."/>
            <person name="Singh A."/>
            <person name="Wilkins M.J."/>
            <person name="Williams K.H."/>
            <person name="Banfield J.F."/>
        </authorList>
    </citation>
    <scope>NUCLEOTIDE SEQUENCE [LARGE SCALE GENOMIC DNA]</scope>
</reference>
<keyword evidence="10" id="KW-1015">Disulfide bond</keyword>
<protein>
    <recommendedName>
        <fullName evidence="4 14">Vitamin B12-dependent ribonucleotide reductase</fullName>
        <ecNumber evidence="3 14">1.17.4.1</ecNumber>
    </recommendedName>
</protein>
<dbReference type="InterPro" id="IPR024434">
    <property type="entry name" value="TSCPD_dom"/>
</dbReference>
<comment type="function">
    <text evidence="12 14">Catalyzes the reduction of ribonucleotides to deoxyribonucleotides. May function to provide a pool of deoxyribonucleotide precursors for DNA repair during oxygen limitation and/or for immediate growth after restoration of oxygen.</text>
</comment>
<dbReference type="PANTHER" id="PTHR43371:SF1">
    <property type="entry name" value="RIBONUCLEOSIDE-DIPHOSPHATE REDUCTASE"/>
    <property type="match status" value="1"/>
</dbReference>
<evidence type="ECO:0000256" key="14">
    <source>
        <dbReference type="RuleBase" id="RU364064"/>
    </source>
</evidence>
<organism evidence="18 19">
    <name type="scientific">candidate division WWE3 bacterium GW2011_GWF1_42_14</name>
    <dbReference type="NCBI Taxonomy" id="1619138"/>
    <lineage>
        <taxon>Bacteria</taxon>
        <taxon>Katanobacteria</taxon>
    </lineage>
</organism>
<dbReference type="SUPFAM" id="SSF51998">
    <property type="entry name" value="PFL-like glycyl radical enzymes"/>
    <property type="match status" value="1"/>
</dbReference>
<evidence type="ECO:0000256" key="7">
    <source>
        <dbReference type="ARBA" id="ARBA00022741"/>
    </source>
</evidence>
<evidence type="ECO:0000256" key="8">
    <source>
        <dbReference type="ARBA" id="ARBA00023002"/>
    </source>
</evidence>
<dbReference type="InterPro" id="IPR050862">
    <property type="entry name" value="RdRp_reductase_class-2"/>
</dbReference>
<dbReference type="EC" id="1.17.4.1" evidence="3 14"/>
<evidence type="ECO:0000256" key="2">
    <source>
        <dbReference type="ARBA" id="ARBA00007405"/>
    </source>
</evidence>
<dbReference type="AlphaFoldDB" id="A0A0G0YRA7"/>
<sequence length="859" mass="94777">MFRQSLDMGSERLPAREIKNKLMSSFLYREDGSVFSKNTSIDFSENAKKILEKRYLRRDSNGEVFESPEGMFERIANVVAAPDASYTDIEKSRIEFYNLLSSKKFFPNSPTFTGAGTPLGQLAACFVLPISDDLGKEKDGIFSTLRVASLIQQSGGGNGFSFSRLRPKGSRVAASNGIATGPVGFLKVYDAAFGEIAQGGVRRGANMGVLRVDHPDIREFIACKSEEGAVQNFNLSVAITDKFMEAVKDDSTYDLIDPHSLKITESPRAREIFDLIVECAHKNGEPGVLFIDTANKENPVPHLYQLEATNPCGEQWLGPYENCCLGSINLAEHLNADGKLDWEELKKTTISATRFLENVVEVNKYIPAVPEIKEAAMDVRRIGLGFMALADAMYSMGIRYGSEEGQEFAAQVSEFIRYYSMKASIELAKERGPFRKIHGSIYDPENLKWEPPKPIKEYKRNFGRPWIDWASVVEGIKLYGIRNGAQATIAPTGTISTVAGVEGYGCEPVFALAYYRNVYQSAGNEGKMTLAYVSRFFQKALDSLNLSDESRKSIIDKVIESGTCKNILELPEAVRNTFVVSAEVTPEEHIMTQAAIQAFVDNSISKTCNFPEGATKEDVAKVYVLGWETGCKGLTVYVTGSRQEVVLETKSTKDQKENKETADPVNKEILLTDKDRPSEEITIRRGYKLSGTTYKMITPQGKAFITINKNTEGRPLEVFLNVGKAGSDVSALAEGLGRLLSGWLRMPQYSLEVVREIIVQLAGIGGSKSIGFGKNRVSSLPDAVAKVLAEEFGFTVKENGTKGSEEGPESTEVTNTREEEKLALPHSFTNTDMCPECGNYTLVLEEGCAKCYECGYSRC</sequence>
<dbReference type="Pfam" id="PF02867">
    <property type="entry name" value="Ribonuc_red_lgC"/>
    <property type="match status" value="1"/>
</dbReference>
<evidence type="ECO:0000259" key="15">
    <source>
        <dbReference type="Pfam" id="PF00317"/>
    </source>
</evidence>
<feature type="domain" description="Ribonucleotide reductase large subunit N-terminal" evidence="15">
    <location>
        <begin position="42"/>
        <end position="120"/>
    </location>
</feature>
<keyword evidence="9" id="KW-0215">Deoxyribonucleotide synthesis</keyword>
<dbReference type="Gene3D" id="3.20.70.20">
    <property type="match status" value="1"/>
</dbReference>
<dbReference type="Pfam" id="PF12637">
    <property type="entry name" value="TSCPD"/>
    <property type="match status" value="1"/>
</dbReference>
<dbReference type="GO" id="GO:0009263">
    <property type="term" value="P:deoxyribonucleotide biosynthetic process"/>
    <property type="evidence" value="ECO:0007669"/>
    <property type="project" value="UniProtKB-KW"/>
</dbReference>
<keyword evidence="5 14" id="KW-0846">Cobalamin</keyword>
<dbReference type="CDD" id="cd02888">
    <property type="entry name" value="RNR_II_dimer"/>
    <property type="match status" value="1"/>
</dbReference>
<comment type="similarity">
    <text evidence="2 14">Belongs to the ribonucleoside diphosphate reductase class-2 family.</text>
</comment>
<dbReference type="GO" id="GO:0004748">
    <property type="term" value="F:ribonucleoside-diphosphate reductase activity, thioredoxin disulfide as acceptor"/>
    <property type="evidence" value="ECO:0007669"/>
    <property type="project" value="UniProtKB-EC"/>
</dbReference>
<keyword evidence="8 14" id="KW-0560">Oxidoreductase</keyword>
<dbReference type="InterPro" id="IPR008926">
    <property type="entry name" value="RNR_R1-su_N"/>
</dbReference>
<gene>
    <name evidence="18" type="ORF">UV00_C0003G0004</name>
</gene>
<evidence type="ECO:0000256" key="3">
    <source>
        <dbReference type="ARBA" id="ARBA00012274"/>
    </source>
</evidence>
<evidence type="ECO:0000256" key="5">
    <source>
        <dbReference type="ARBA" id="ARBA00022628"/>
    </source>
</evidence>
<dbReference type="InterPro" id="IPR013509">
    <property type="entry name" value="RNR_lsu_N"/>
</dbReference>
<evidence type="ECO:0000256" key="11">
    <source>
        <dbReference type="ARBA" id="ARBA00023285"/>
    </source>
</evidence>
<dbReference type="PANTHER" id="PTHR43371">
    <property type="entry name" value="VITAMIN B12-DEPENDENT RIBONUCLEOTIDE REDUCTASE"/>
    <property type="match status" value="1"/>
</dbReference>
<feature type="domain" description="Ribonucleotide reductase large subunit C-terminal" evidence="16">
    <location>
        <begin position="123"/>
        <end position="637"/>
    </location>
</feature>
<evidence type="ECO:0000256" key="12">
    <source>
        <dbReference type="ARBA" id="ARBA00025437"/>
    </source>
</evidence>
<dbReference type="InterPro" id="IPR000788">
    <property type="entry name" value="RNR_lg_C"/>
</dbReference>
<keyword evidence="6 14" id="KW-0237">DNA synthesis</keyword>
<comment type="catalytic activity">
    <reaction evidence="13 14">
        <text>a 2'-deoxyribonucleoside 5'-diphosphate + [thioredoxin]-disulfide + H2O = a ribonucleoside 5'-diphosphate + [thioredoxin]-dithiol</text>
        <dbReference type="Rhea" id="RHEA:23252"/>
        <dbReference type="Rhea" id="RHEA-COMP:10698"/>
        <dbReference type="Rhea" id="RHEA-COMP:10700"/>
        <dbReference type="ChEBI" id="CHEBI:15377"/>
        <dbReference type="ChEBI" id="CHEBI:29950"/>
        <dbReference type="ChEBI" id="CHEBI:50058"/>
        <dbReference type="ChEBI" id="CHEBI:57930"/>
        <dbReference type="ChEBI" id="CHEBI:73316"/>
        <dbReference type="EC" id="1.17.4.1"/>
    </reaction>
</comment>
<name>A0A0G0YRA7_UNCKA</name>
<evidence type="ECO:0000256" key="4">
    <source>
        <dbReference type="ARBA" id="ARBA00014409"/>
    </source>
</evidence>
<proteinExistence type="inferred from homology"/>
<evidence type="ECO:0000256" key="9">
    <source>
        <dbReference type="ARBA" id="ARBA00023116"/>
    </source>
</evidence>
<evidence type="ECO:0000313" key="19">
    <source>
        <dbReference type="Proteomes" id="UP000033847"/>
    </source>
</evidence>
<dbReference type="EMBL" id="LCCU01000003">
    <property type="protein sequence ID" value="KKS39172.1"/>
    <property type="molecule type" value="Genomic_DNA"/>
</dbReference>
<dbReference type="GO" id="GO:0031419">
    <property type="term" value="F:cobalamin binding"/>
    <property type="evidence" value="ECO:0007669"/>
    <property type="project" value="UniProtKB-KW"/>
</dbReference>
<dbReference type="NCBIfam" id="TIGR02504">
    <property type="entry name" value="NrdJ_Z"/>
    <property type="match status" value="1"/>
</dbReference>
<dbReference type="Pfam" id="PF00317">
    <property type="entry name" value="Ribonuc_red_lgN"/>
    <property type="match status" value="1"/>
</dbReference>
<keyword evidence="11 14" id="KW-0170">Cobalt</keyword>
<evidence type="ECO:0000256" key="10">
    <source>
        <dbReference type="ARBA" id="ARBA00023157"/>
    </source>
</evidence>
<dbReference type="GO" id="GO:0005524">
    <property type="term" value="F:ATP binding"/>
    <property type="evidence" value="ECO:0007669"/>
    <property type="project" value="InterPro"/>
</dbReference>
<dbReference type="PRINTS" id="PR01183">
    <property type="entry name" value="RIBORDTASEM1"/>
</dbReference>
<comment type="caution">
    <text evidence="18">The sequence shown here is derived from an EMBL/GenBank/DDBJ whole genome shotgun (WGS) entry which is preliminary data.</text>
</comment>
<evidence type="ECO:0000259" key="16">
    <source>
        <dbReference type="Pfam" id="PF02867"/>
    </source>
</evidence>
<feature type="domain" description="TSCPD" evidence="17">
    <location>
        <begin position="689"/>
        <end position="791"/>
    </location>
</feature>
<accession>A0A0G0YRA7</accession>
<comment type="cofactor">
    <cofactor evidence="1 14">
        <name>adenosylcob(III)alamin</name>
        <dbReference type="ChEBI" id="CHEBI:18408"/>
    </cofactor>
</comment>
<dbReference type="Proteomes" id="UP000033847">
    <property type="component" value="Unassembled WGS sequence"/>
</dbReference>
<evidence type="ECO:0000259" key="17">
    <source>
        <dbReference type="Pfam" id="PF12637"/>
    </source>
</evidence>
<dbReference type="SUPFAM" id="SSF48168">
    <property type="entry name" value="R1 subunit of ribonucleotide reductase, N-terminal domain"/>
    <property type="match status" value="1"/>
</dbReference>
<dbReference type="PATRIC" id="fig|1619138.3.peg.133"/>
<keyword evidence="7 14" id="KW-0547">Nucleotide-binding</keyword>
<dbReference type="InterPro" id="IPR013344">
    <property type="entry name" value="RNR_NrdJ/NrdZ"/>
</dbReference>
<dbReference type="GO" id="GO:0071897">
    <property type="term" value="P:DNA biosynthetic process"/>
    <property type="evidence" value="ECO:0007669"/>
    <property type="project" value="UniProtKB-KW"/>
</dbReference>